<organism evidence="1">
    <name type="scientific">Arundo donax</name>
    <name type="common">Giant reed</name>
    <name type="synonym">Donax arundinaceus</name>
    <dbReference type="NCBI Taxonomy" id="35708"/>
    <lineage>
        <taxon>Eukaryota</taxon>
        <taxon>Viridiplantae</taxon>
        <taxon>Streptophyta</taxon>
        <taxon>Embryophyta</taxon>
        <taxon>Tracheophyta</taxon>
        <taxon>Spermatophyta</taxon>
        <taxon>Magnoliopsida</taxon>
        <taxon>Liliopsida</taxon>
        <taxon>Poales</taxon>
        <taxon>Poaceae</taxon>
        <taxon>PACMAD clade</taxon>
        <taxon>Arundinoideae</taxon>
        <taxon>Arundineae</taxon>
        <taxon>Arundo</taxon>
    </lineage>
</organism>
<accession>A0A0A9AFY7</accession>
<evidence type="ECO:0000313" key="1">
    <source>
        <dbReference type="EMBL" id="JAD48788.1"/>
    </source>
</evidence>
<name>A0A0A9AFY7_ARUDO</name>
<reference evidence="1" key="2">
    <citation type="journal article" date="2015" name="Data Brief">
        <title>Shoot transcriptome of the giant reed, Arundo donax.</title>
        <authorList>
            <person name="Barrero R.A."/>
            <person name="Guerrero F.D."/>
            <person name="Moolhuijzen P."/>
            <person name="Goolsby J.A."/>
            <person name="Tidwell J."/>
            <person name="Bellgard S.E."/>
            <person name="Bellgard M.I."/>
        </authorList>
    </citation>
    <scope>NUCLEOTIDE SEQUENCE</scope>
    <source>
        <tissue evidence="1">Shoot tissue taken approximately 20 cm above the soil surface</tissue>
    </source>
</reference>
<sequence length="35" mass="4123">MDAKNQNFFSFGIHNNVAQKDHKISQIHLVWNARI</sequence>
<proteinExistence type="predicted"/>
<dbReference type="AlphaFoldDB" id="A0A0A9AFY7"/>
<dbReference type="EMBL" id="GBRH01249107">
    <property type="protein sequence ID" value="JAD48788.1"/>
    <property type="molecule type" value="Transcribed_RNA"/>
</dbReference>
<protein>
    <submittedName>
        <fullName evidence="1">Uncharacterized protein</fullName>
    </submittedName>
</protein>
<reference evidence="1" key="1">
    <citation type="submission" date="2014-09" db="EMBL/GenBank/DDBJ databases">
        <authorList>
            <person name="Magalhaes I.L.F."/>
            <person name="Oliveira U."/>
            <person name="Santos F.R."/>
            <person name="Vidigal T.H.D.A."/>
            <person name="Brescovit A.D."/>
            <person name="Santos A.J."/>
        </authorList>
    </citation>
    <scope>NUCLEOTIDE SEQUENCE</scope>
    <source>
        <tissue evidence="1">Shoot tissue taken approximately 20 cm above the soil surface</tissue>
    </source>
</reference>